<dbReference type="AlphaFoldDB" id="A0A1H7UBS8"/>
<dbReference type="EMBL" id="FOBM01000001">
    <property type="protein sequence ID" value="SEL93727.1"/>
    <property type="molecule type" value="Genomic_DNA"/>
</dbReference>
<evidence type="ECO:0000313" key="1">
    <source>
        <dbReference type="EMBL" id="SEL93727.1"/>
    </source>
</evidence>
<proteinExistence type="predicted"/>
<sequence length="279" mass="33674">MQYFIADKSHSDYLLRELNKDDFDSLKNYHLDFLKFSNIYGCYKNFKVSEQKLKDFLENQKFESSLDTLFYEMRYLFSANILFGRIFVDNVKSFVEQLKFNDLKKEIKIYEKRDELRMMKLLRDYSQHFSSPFDDLEQVVSFTENTCRLEIYTSKKELSRNKYNNHRNDVYLDSLKDSIIPLTGYFHKWCIVLDEIIEKCKQYFLKFTTLQVKIIISQNFSAINYIVNGKLERFYPSYVKKVKNGSVRTPSGHILHDNTNENYRFDRDTLEYLFENLSE</sequence>
<gene>
    <name evidence="1" type="ORF">SAMN04487839_101322</name>
</gene>
<name>A0A1H7UBS8_9STRE</name>
<evidence type="ECO:0000313" key="2">
    <source>
        <dbReference type="Proteomes" id="UP000182764"/>
    </source>
</evidence>
<protein>
    <submittedName>
        <fullName evidence="1">Uncharacterized protein</fullName>
    </submittedName>
</protein>
<accession>A0A1H7UBS8</accession>
<dbReference type="RefSeq" id="WP_074595399.1">
    <property type="nucleotide sequence ID" value="NZ_FNUH01000002.1"/>
</dbReference>
<dbReference type="Proteomes" id="UP000182764">
    <property type="component" value="Unassembled WGS sequence"/>
</dbReference>
<organism evidence="1 2">
    <name type="scientific">Streptococcus gallolyticus</name>
    <dbReference type="NCBI Taxonomy" id="315405"/>
    <lineage>
        <taxon>Bacteria</taxon>
        <taxon>Bacillati</taxon>
        <taxon>Bacillota</taxon>
        <taxon>Bacilli</taxon>
        <taxon>Lactobacillales</taxon>
        <taxon>Streptococcaceae</taxon>
        <taxon>Streptococcus</taxon>
    </lineage>
</organism>
<reference evidence="1 2" key="1">
    <citation type="submission" date="2016-10" db="EMBL/GenBank/DDBJ databases">
        <authorList>
            <person name="de Groot N.N."/>
        </authorList>
    </citation>
    <scope>NUCLEOTIDE SEQUENCE [LARGE SCALE GENOMIC DNA]</scope>
    <source>
        <strain evidence="1 2">VTM1R29</strain>
    </source>
</reference>